<dbReference type="Proteomes" id="UP000694866">
    <property type="component" value="Unplaced"/>
</dbReference>
<dbReference type="OrthoDB" id="5984572at2759"/>
<proteinExistence type="inferred from homology"/>
<dbReference type="KEGG" id="fas:105266314"/>
<dbReference type="AlphaFoldDB" id="A0A9R1T4R4"/>
<accession>A0A9R1T4Q1</accession>
<evidence type="ECO:0000313" key="3">
    <source>
        <dbReference type="Proteomes" id="UP000694866"/>
    </source>
</evidence>
<name>A0A9R1T4R4_9HYME</name>
<accession>A0A9R1T4S4</accession>
<gene>
    <name evidence="4 5 6" type="primary">LOC105266314</name>
</gene>
<evidence type="ECO:0000313" key="4">
    <source>
        <dbReference type="RefSeq" id="XP_011302660.1"/>
    </source>
</evidence>
<accession>A0A9R1T4R4</accession>
<evidence type="ECO:0000313" key="5">
    <source>
        <dbReference type="RefSeq" id="XP_011302661.1"/>
    </source>
</evidence>
<dbReference type="InterPro" id="IPR017245">
    <property type="entry name" value="BLOC-1_complex_su-3"/>
</dbReference>
<dbReference type="GeneID" id="105266314"/>
<dbReference type="RefSeq" id="XP_011302661.1">
    <property type="nucleotide sequence ID" value="XM_011304359.1"/>
</dbReference>
<dbReference type="Pfam" id="PF15753">
    <property type="entry name" value="BLOC1S3"/>
    <property type="match status" value="1"/>
</dbReference>
<dbReference type="RefSeq" id="XP_011302660.1">
    <property type="nucleotide sequence ID" value="XM_011304358.1"/>
</dbReference>
<organism evidence="3 5">
    <name type="scientific">Fopius arisanus</name>
    <dbReference type="NCBI Taxonomy" id="64838"/>
    <lineage>
        <taxon>Eukaryota</taxon>
        <taxon>Metazoa</taxon>
        <taxon>Ecdysozoa</taxon>
        <taxon>Arthropoda</taxon>
        <taxon>Hexapoda</taxon>
        <taxon>Insecta</taxon>
        <taxon>Pterygota</taxon>
        <taxon>Neoptera</taxon>
        <taxon>Endopterygota</taxon>
        <taxon>Hymenoptera</taxon>
        <taxon>Apocrita</taxon>
        <taxon>Ichneumonoidea</taxon>
        <taxon>Braconidae</taxon>
        <taxon>Opiinae</taxon>
        <taxon>Fopius</taxon>
    </lineage>
</organism>
<sequence>MDKKAVVVAGEAPESDEDTLDIKTGLTFKCLPDASGTIISGEATESDDDGGSLSSASIAIDATTCPYINVKSMNDKKFIKYNSLLHKKLHDCNESLRGNILRLTDNTITTGIQELTGINKQLLKSELTVQEAACQLRNASARWNEASSILFQIIDGNFLNTIKT</sequence>
<dbReference type="PANTHER" id="PTHR31974:SF2">
    <property type="entry name" value="BIOGENESIS OF LYSOSOME-RELATED ORGANELLES COMPLEX 1 SUBUNIT 3"/>
    <property type="match status" value="1"/>
</dbReference>
<dbReference type="RefSeq" id="XP_011302662.1">
    <property type="nucleotide sequence ID" value="XM_011304360.1"/>
</dbReference>
<reference evidence="4 5" key="1">
    <citation type="submission" date="2025-04" db="UniProtKB">
        <authorList>
            <consortium name="RefSeq"/>
        </authorList>
    </citation>
    <scope>IDENTIFICATION</scope>
    <source>
        <strain evidence="4 5">USDA-PBARC FA_bdor</strain>
        <tissue evidence="4 5">Whole organism</tissue>
    </source>
</reference>
<protein>
    <recommendedName>
        <fullName evidence="2">Biogenesis of lysosome-related organelles complex 1 subunit 3</fullName>
    </recommendedName>
</protein>
<evidence type="ECO:0000313" key="6">
    <source>
        <dbReference type="RefSeq" id="XP_011302662.1"/>
    </source>
</evidence>
<dbReference type="GO" id="GO:0031083">
    <property type="term" value="C:BLOC-1 complex"/>
    <property type="evidence" value="ECO:0007669"/>
    <property type="project" value="TreeGrafter"/>
</dbReference>
<evidence type="ECO:0000256" key="2">
    <source>
        <dbReference type="ARBA" id="ARBA00019581"/>
    </source>
</evidence>
<dbReference type="PANTHER" id="PTHR31974">
    <property type="entry name" value="BIOGENESIS OF LYSOSOME-RELATED ORGANELLES COMPLEX 1 SUBUNIT 3"/>
    <property type="match status" value="1"/>
</dbReference>
<comment type="similarity">
    <text evidence="1">Belongs to the BLOC1S3 family.</text>
</comment>
<keyword evidence="3" id="KW-1185">Reference proteome</keyword>
<evidence type="ECO:0000256" key="1">
    <source>
        <dbReference type="ARBA" id="ARBA00008942"/>
    </source>
</evidence>